<protein>
    <submittedName>
        <fullName evidence="6">Bifunctional 4-hydroxy-2-oxoglutarate aldolase/2-dehydro-3-deoxy-phosphogluconate aldolase</fullName>
    </submittedName>
</protein>
<accession>A0ABD5RHQ6</accession>
<dbReference type="Pfam" id="PF01081">
    <property type="entry name" value="Aldolase"/>
    <property type="match status" value="1"/>
</dbReference>
<dbReference type="AlphaFoldDB" id="A0ABD5RHQ6"/>
<dbReference type="Gene3D" id="3.20.20.70">
    <property type="entry name" value="Aldolase class I"/>
    <property type="match status" value="1"/>
</dbReference>
<dbReference type="RefSeq" id="WP_247418759.1">
    <property type="nucleotide sequence ID" value="NZ_JALLGW010000002.1"/>
</dbReference>
<comment type="caution">
    <text evidence="6">The sequence shown here is derived from an EMBL/GenBank/DDBJ whole genome shotgun (WGS) entry which is preliminary data.</text>
</comment>
<dbReference type="PROSITE" id="PS00160">
    <property type="entry name" value="ALDOLASE_KDPG_KHG_2"/>
    <property type="match status" value="1"/>
</dbReference>
<organism evidence="6 7">
    <name type="scientific">Halomarina salina</name>
    <dbReference type="NCBI Taxonomy" id="1872699"/>
    <lineage>
        <taxon>Archaea</taxon>
        <taxon>Methanobacteriati</taxon>
        <taxon>Methanobacteriota</taxon>
        <taxon>Stenosarchaea group</taxon>
        <taxon>Halobacteria</taxon>
        <taxon>Halobacteriales</taxon>
        <taxon>Natronomonadaceae</taxon>
        <taxon>Halomarina</taxon>
    </lineage>
</organism>
<keyword evidence="7" id="KW-1185">Reference proteome</keyword>
<evidence type="ECO:0000313" key="6">
    <source>
        <dbReference type="EMBL" id="MFC5970098.1"/>
    </source>
</evidence>
<name>A0ABD5RHQ6_9EURY</name>
<comment type="subunit">
    <text evidence="3">Homotrimer.</text>
</comment>
<dbReference type="InterPro" id="IPR031338">
    <property type="entry name" value="KDPG/KHG_AS_2"/>
</dbReference>
<sequence length="224" mass="22297">MTPDAGSSLQAPSLARIEETGLVAVVRGADPDGVVRVVDALVEGGVRAVELTADSDGAMEMLRDVASTLDDDVSLGVGTVLDAATARSALLAGAEFVVTPSLDTEVVTVANRYGAPVAPGVFTPTEAVRAYEAGADVVKLFPAATGGPGHLSALRGPLGHIPFVPTGGVTLDNVDAFIEAGAVGVGVGGSLVDSDAVAAGDYGAITDRARAFRSAIDEARAGSN</sequence>
<comment type="pathway">
    <text evidence="1">Carbohydrate acid metabolism.</text>
</comment>
<evidence type="ECO:0000256" key="5">
    <source>
        <dbReference type="ARBA" id="ARBA00023277"/>
    </source>
</evidence>
<keyword evidence="5" id="KW-0119">Carbohydrate metabolism</keyword>
<dbReference type="PANTHER" id="PTHR30246:SF1">
    <property type="entry name" value="2-DEHYDRO-3-DEOXY-6-PHOSPHOGALACTONATE ALDOLASE-RELATED"/>
    <property type="match status" value="1"/>
</dbReference>
<evidence type="ECO:0000256" key="1">
    <source>
        <dbReference type="ARBA" id="ARBA00004761"/>
    </source>
</evidence>
<reference evidence="6 7" key="1">
    <citation type="journal article" date="2019" name="Int. J. Syst. Evol. Microbiol.">
        <title>The Global Catalogue of Microorganisms (GCM) 10K type strain sequencing project: providing services to taxonomists for standard genome sequencing and annotation.</title>
        <authorList>
            <consortium name="The Broad Institute Genomics Platform"/>
            <consortium name="The Broad Institute Genome Sequencing Center for Infectious Disease"/>
            <person name="Wu L."/>
            <person name="Ma J."/>
        </authorList>
    </citation>
    <scope>NUCLEOTIDE SEQUENCE [LARGE SCALE GENOMIC DNA]</scope>
    <source>
        <strain evidence="6 7">CGMCC 1.12543</strain>
    </source>
</reference>
<evidence type="ECO:0000256" key="2">
    <source>
        <dbReference type="ARBA" id="ARBA00006906"/>
    </source>
</evidence>
<dbReference type="NCBIfam" id="TIGR01182">
    <property type="entry name" value="eda"/>
    <property type="match status" value="1"/>
</dbReference>
<dbReference type="PANTHER" id="PTHR30246">
    <property type="entry name" value="2-KETO-3-DEOXY-6-PHOSPHOGLUCONATE ALDOLASE"/>
    <property type="match status" value="1"/>
</dbReference>
<dbReference type="InterPro" id="IPR000887">
    <property type="entry name" value="Aldlse_KDPG_KHG"/>
</dbReference>
<evidence type="ECO:0000313" key="7">
    <source>
        <dbReference type="Proteomes" id="UP001596099"/>
    </source>
</evidence>
<keyword evidence="4" id="KW-0456">Lyase</keyword>
<evidence type="ECO:0000256" key="4">
    <source>
        <dbReference type="ARBA" id="ARBA00023239"/>
    </source>
</evidence>
<gene>
    <name evidence="6" type="ORF">ACFPYI_02025</name>
</gene>
<proteinExistence type="inferred from homology"/>
<dbReference type="InterPro" id="IPR013785">
    <property type="entry name" value="Aldolase_TIM"/>
</dbReference>
<dbReference type="GO" id="GO:0016829">
    <property type="term" value="F:lyase activity"/>
    <property type="evidence" value="ECO:0007669"/>
    <property type="project" value="UniProtKB-KW"/>
</dbReference>
<dbReference type="CDD" id="cd00452">
    <property type="entry name" value="KDPG_aldolase"/>
    <property type="match status" value="1"/>
</dbReference>
<dbReference type="Proteomes" id="UP001596099">
    <property type="component" value="Unassembled WGS sequence"/>
</dbReference>
<evidence type="ECO:0000256" key="3">
    <source>
        <dbReference type="ARBA" id="ARBA00011233"/>
    </source>
</evidence>
<dbReference type="EMBL" id="JBHSQH010000001">
    <property type="protein sequence ID" value="MFC5970098.1"/>
    <property type="molecule type" value="Genomic_DNA"/>
</dbReference>
<comment type="similarity">
    <text evidence="2">Belongs to the KHG/KDPG aldolase family.</text>
</comment>
<dbReference type="SUPFAM" id="SSF51569">
    <property type="entry name" value="Aldolase"/>
    <property type="match status" value="1"/>
</dbReference>